<protein>
    <submittedName>
        <fullName evidence="4">Transporter substrate-binding domain-containing protein</fullName>
    </submittedName>
</protein>
<evidence type="ECO:0000259" key="3">
    <source>
        <dbReference type="SMART" id="SM00062"/>
    </source>
</evidence>
<gene>
    <name evidence="4" type="ORF">PZA18_10900</name>
</gene>
<dbReference type="PANTHER" id="PTHR35936:SF25">
    <property type="entry name" value="ABC TRANSPORTER SUBSTRATE-BINDING PROTEIN"/>
    <property type="match status" value="1"/>
</dbReference>
<dbReference type="PANTHER" id="PTHR35936">
    <property type="entry name" value="MEMBRANE-BOUND LYTIC MUREIN TRANSGLYCOSYLASE F"/>
    <property type="match status" value="1"/>
</dbReference>
<keyword evidence="5" id="KW-1185">Reference proteome</keyword>
<dbReference type="InterPro" id="IPR001638">
    <property type="entry name" value="Solute-binding_3/MltF_N"/>
</dbReference>
<comment type="caution">
    <text evidence="4">The sequence shown here is derived from an EMBL/GenBank/DDBJ whole genome shotgun (WGS) entry which is preliminary data.</text>
</comment>
<evidence type="ECO:0000313" key="5">
    <source>
        <dbReference type="Proteomes" id="UP001172778"/>
    </source>
</evidence>
<evidence type="ECO:0000256" key="2">
    <source>
        <dbReference type="SAM" id="SignalP"/>
    </source>
</evidence>
<dbReference type="SMART" id="SM00062">
    <property type="entry name" value="PBPb"/>
    <property type="match status" value="1"/>
</dbReference>
<feature type="chain" id="PRO_5045448346" evidence="2">
    <location>
        <begin position="29"/>
        <end position="265"/>
    </location>
</feature>
<dbReference type="Proteomes" id="UP001172778">
    <property type="component" value="Unassembled WGS sequence"/>
</dbReference>
<name>A0ABT7DWW8_9NEIS</name>
<sequence length="265" mass="29419">MNILLGILSHRSLVLASLGYFATACANADELVFAFRVLPPYMVKLENGQYSGSHVEIMQKLSQAVGASLVIKECPLARCIRMLQDGSADVAMGLAPTPERAPYMAFLSPPYAHGTPTYFFQRADDTRTIRSFDDLRPLRIGVINGVRYFDEFDNDKTLLKDLATDNHQNFAKLLAKRIDVIPLGANAGAATEALPEFTGKLKRAEYVRPNPVERYIVLSRKSGWMERRNQLESRLAQLVNTGVISQIMNRYETATPAGCKSATQC</sequence>
<feature type="signal peptide" evidence="2">
    <location>
        <begin position="1"/>
        <end position="28"/>
    </location>
</feature>
<dbReference type="EMBL" id="JARRAF010000010">
    <property type="protein sequence ID" value="MDK2124558.1"/>
    <property type="molecule type" value="Genomic_DNA"/>
</dbReference>
<dbReference type="RefSeq" id="WP_284100865.1">
    <property type="nucleotide sequence ID" value="NZ_JARRAF010000010.1"/>
</dbReference>
<evidence type="ECO:0000256" key="1">
    <source>
        <dbReference type="ARBA" id="ARBA00022729"/>
    </source>
</evidence>
<keyword evidence="1 2" id="KW-0732">Signal</keyword>
<dbReference type="SUPFAM" id="SSF53850">
    <property type="entry name" value="Periplasmic binding protein-like II"/>
    <property type="match status" value="1"/>
</dbReference>
<dbReference type="Gene3D" id="3.40.190.10">
    <property type="entry name" value="Periplasmic binding protein-like II"/>
    <property type="match status" value="2"/>
</dbReference>
<evidence type="ECO:0000313" key="4">
    <source>
        <dbReference type="EMBL" id="MDK2124558.1"/>
    </source>
</evidence>
<reference evidence="4" key="1">
    <citation type="submission" date="2023-03" db="EMBL/GenBank/DDBJ databases">
        <title>Chitinimonas shenzhenensis gen. nov., sp. nov., a novel member of family Burkholderiaceae isolated from activated sludge collected in Shen Zhen, China.</title>
        <authorList>
            <person name="Wang X."/>
        </authorList>
    </citation>
    <scope>NUCLEOTIDE SEQUENCE</scope>
    <source>
        <strain evidence="4">DQS-5</strain>
    </source>
</reference>
<feature type="domain" description="Solute-binding protein family 3/N-terminal" evidence="3">
    <location>
        <begin position="30"/>
        <end position="255"/>
    </location>
</feature>
<organism evidence="4 5">
    <name type="scientific">Parachitinimonas caeni</name>
    <dbReference type="NCBI Taxonomy" id="3031301"/>
    <lineage>
        <taxon>Bacteria</taxon>
        <taxon>Pseudomonadati</taxon>
        <taxon>Pseudomonadota</taxon>
        <taxon>Betaproteobacteria</taxon>
        <taxon>Neisseriales</taxon>
        <taxon>Chitinibacteraceae</taxon>
        <taxon>Parachitinimonas</taxon>
    </lineage>
</organism>
<accession>A0ABT7DWW8</accession>
<proteinExistence type="predicted"/>
<dbReference type="Pfam" id="PF00497">
    <property type="entry name" value="SBP_bac_3"/>
    <property type="match status" value="1"/>
</dbReference>